<dbReference type="EMBL" id="KN838536">
    <property type="protein sequence ID" value="KIK10116.1"/>
    <property type="molecule type" value="Genomic_DNA"/>
</dbReference>
<dbReference type="CDD" id="cd03244">
    <property type="entry name" value="ABCC_MRP_domain2"/>
    <property type="match status" value="1"/>
</dbReference>
<evidence type="ECO:0000313" key="15">
    <source>
        <dbReference type="Proteomes" id="UP000054477"/>
    </source>
</evidence>
<feature type="region of interest" description="Disordered" evidence="10">
    <location>
        <begin position="1"/>
        <end position="45"/>
    </location>
</feature>
<evidence type="ECO:0000256" key="6">
    <source>
        <dbReference type="ARBA" id="ARBA00022840"/>
    </source>
</evidence>
<feature type="transmembrane region" description="Helical" evidence="11">
    <location>
        <begin position="947"/>
        <end position="975"/>
    </location>
</feature>
<dbReference type="Gene3D" id="1.20.1560.10">
    <property type="entry name" value="ABC transporter type 1, transmembrane domain"/>
    <property type="match status" value="2"/>
</dbReference>
<feature type="transmembrane region" description="Helical" evidence="11">
    <location>
        <begin position="216"/>
        <end position="235"/>
    </location>
</feature>
<comment type="subcellular location">
    <subcellularLocation>
        <location evidence="1">Membrane</location>
        <topology evidence="1">Multi-pass membrane protein</topology>
    </subcellularLocation>
</comment>
<dbReference type="SMART" id="SM00382">
    <property type="entry name" value="AAA"/>
    <property type="match status" value="2"/>
</dbReference>
<evidence type="ECO:0008006" key="16">
    <source>
        <dbReference type="Google" id="ProtNLM"/>
    </source>
</evidence>
<evidence type="ECO:0000256" key="1">
    <source>
        <dbReference type="ARBA" id="ARBA00004141"/>
    </source>
</evidence>
<reference evidence="14 15" key="1">
    <citation type="submission" date="2014-04" db="EMBL/GenBank/DDBJ databases">
        <authorList>
            <consortium name="DOE Joint Genome Institute"/>
            <person name="Kuo A."/>
            <person name="Kohler A."/>
            <person name="Nagy L.G."/>
            <person name="Floudas D."/>
            <person name="Copeland A."/>
            <person name="Barry K.W."/>
            <person name="Cichocki N."/>
            <person name="Veneault-Fourrey C."/>
            <person name="LaButti K."/>
            <person name="Lindquist E.A."/>
            <person name="Lipzen A."/>
            <person name="Lundell T."/>
            <person name="Morin E."/>
            <person name="Murat C."/>
            <person name="Sun H."/>
            <person name="Tunlid A."/>
            <person name="Henrissat B."/>
            <person name="Grigoriev I.V."/>
            <person name="Hibbett D.S."/>
            <person name="Martin F."/>
            <person name="Nordberg H.P."/>
            <person name="Cantor M.N."/>
            <person name="Hua S.X."/>
        </authorList>
    </citation>
    <scope>NUCLEOTIDE SEQUENCE [LARGE SCALE GENOMIC DNA]</scope>
    <source>
        <strain evidence="14 15">LaAM-08-1</strain>
    </source>
</reference>
<dbReference type="InterPro" id="IPR036640">
    <property type="entry name" value="ABC1_TM_sf"/>
</dbReference>
<feature type="domain" description="ABC transporter" evidence="12">
    <location>
        <begin position="541"/>
        <end position="761"/>
    </location>
</feature>
<evidence type="ECO:0000313" key="14">
    <source>
        <dbReference type="EMBL" id="KIK10116.1"/>
    </source>
</evidence>
<organism evidence="14 15">
    <name type="scientific">Laccaria amethystina LaAM-08-1</name>
    <dbReference type="NCBI Taxonomy" id="1095629"/>
    <lineage>
        <taxon>Eukaryota</taxon>
        <taxon>Fungi</taxon>
        <taxon>Dikarya</taxon>
        <taxon>Basidiomycota</taxon>
        <taxon>Agaricomycotina</taxon>
        <taxon>Agaricomycetes</taxon>
        <taxon>Agaricomycetidae</taxon>
        <taxon>Agaricales</taxon>
        <taxon>Agaricineae</taxon>
        <taxon>Hydnangiaceae</taxon>
        <taxon>Laccaria</taxon>
    </lineage>
</organism>
<evidence type="ECO:0000256" key="7">
    <source>
        <dbReference type="ARBA" id="ARBA00022989"/>
    </source>
</evidence>
<protein>
    <recommendedName>
        <fullName evidence="16">ABC transporter</fullName>
    </recommendedName>
</protein>
<feature type="transmembrane region" description="Helical" evidence="11">
    <location>
        <begin position="399"/>
        <end position="422"/>
    </location>
</feature>
<feature type="compositionally biased region" description="Polar residues" evidence="10">
    <location>
        <begin position="1"/>
        <end position="24"/>
    </location>
</feature>
<evidence type="ECO:0000256" key="5">
    <source>
        <dbReference type="ARBA" id="ARBA00022741"/>
    </source>
</evidence>
<evidence type="ECO:0000259" key="13">
    <source>
        <dbReference type="PROSITE" id="PS50929"/>
    </source>
</evidence>
<evidence type="ECO:0000259" key="12">
    <source>
        <dbReference type="PROSITE" id="PS50893"/>
    </source>
</evidence>
<keyword evidence="6" id="KW-0067">ATP-binding</keyword>
<dbReference type="FunFam" id="3.40.50.300:FF:000997">
    <property type="entry name" value="Multidrug resistance-associated protein 1"/>
    <property type="match status" value="1"/>
</dbReference>
<keyword evidence="7 11" id="KW-1133">Transmembrane helix</keyword>
<keyword evidence="5" id="KW-0547">Nucleotide-binding</keyword>
<name>A0A0C9XYW1_9AGAR</name>
<dbReference type="Pfam" id="PF00005">
    <property type="entry name" value="ABC_tran"/>
    <property type="match status" value="2"/>
</dbReference>
<feature type="transmembrane region" description="Helical" evidence="11">
    <location>
        <begin position="322"/>
        <end position="340"/>
    </location>
</feature>
<dbReference type="HOGENOM" id="CLU_000604_27_3_1"/>
<proteinExistence type="inferred from homology"/>
<dbReference type="CDD" id="cd03250">
    <property type="entry name" value="ABCC_MRP_domain1"/>
    <property type="match status" value="1"/>
</dbReference>
<dbReference type="InterPro" id="IPR003439">
    <property type="entry name" value="ABC_transporter-like_ATP-bd"/>
</dbReference>
<feature type="transmembrane region" description="Helical" evidence="11">
    <location>
        <begin position="292"/>
        <end position="316"/>
    </location>
</feature>
<dbReference type="OrthoDB" id="6500128at2759"/>
<dbReference type="PROSITE" id="PS00211">
    <property type="entry name" value="ABC_TRANSPORTER_1"/>
    <property type="match status" value="1"/>
</dbReference>
<dbReference type="InterPro" id="IPR017871">
    <property type="entry name" value="ABC_transporter-like_CS"/>
</dbReference>
<gene>
    <name evidence="14" type="ORF">K443DRAFT_104</name>
</gene>
<reference evidence="15" key="2">
    <citation type="submission" date="2015-01" db="EMBL/GenBank/DDBJ databases">
        <title>Evolutionary Origins and Diversification of the Mycorrhizal Mutualists.</title>
        <authorList>
            <consortium name="DOE Joint Genome Institute"/>
            <consortium name="Mycorrhizal Genomics Consortium"/>
            <person name="Kohler A."/>
            <person name="Kuo A."/>
            <person name="Nagy L.G."/>
            <person name="Floudas D."/>
            <person name="Copeland A."/>
            <person name="Barry K.W."/>
            <person name="Cichocki N."/>
            <person name="Veneault-Fourrey C."/>
            <person name="LaButti K."/>
            <person name="Lindquist E.A."/>
            <person name="Lipzen A."/>
            <person name="Lundell T."/>
            <person name="Morin E."/>
            <person name="Murat C."/>
            <person name="Riley R."/>
            <person name="Ohm R."/>
            <person name="Sun H."/>
            <person name="Tunlid A."/>
            <person name="Henrissat B."/>
            <person name="Grigoriev I.V."/>
            <person name="Hibbett D.S."/>
            <person name="Martin F."/>
        </authorList>
    </citation>
    <scope>NUCLEOTIDE SEQUENCE [LARGE SCALE GENOMIC DNA]</scope>
    <source>
        <strain evidence="15">LaAM-08-1</strain>
    </source>
</reference>
<dbReference type="PANTHER" id="PTHR24223">
    <property type="entry name" value="ATP-BINDING CASSETTE SUB-FAMILY C"/>
    <property type="match status" value="1"/>
</dbReference>
<keyword evidence="9 11" id="KW-0472">Membrane</keyword>
<evidence type="ECO:0000256" key="2">
    <source>
        <dbReference type="ARBA" id="ARBA00009726"/>
    </source>
</evidence>
<dbReference type="CDD" id="cd18597">
    <property type="entry name" value="ABC_6TM_YOR1_D1_like"/>
    <property type="match status" value="1"/>
</dbReference>
<dbReference type="STRING" id="1095629.A0A0C9XYW1"/>
<evidence type="ECO:0000256" key="3">
    <source>
        <dbReference type="ARBA" id="ARBA00022448"/>
    </source>
</evidence>
<dbReference type="CDD" id="cd18606">
    <property type="entry name" value="ABC_6TM_YOR1_D2_like"/>
    <property type="match status" value="1"/>
</dbReference>
<dbReference type="GO" id="GO:0140359">
    <property type="term" value="F:ABC-type transporter activity"/>
    <property type="evidence" value="ECO:0007669"/>
    <property type="project" value="InterPro"/>
</dbReference>
<feature type="domain" description="ABC transmembrane type-1" evidence="13">
    <location>
        <begin position="174"/>
        <end position="462"/>
    </location>
</feature>
<evidence type="ECO:0000256" key="4">
    <source>
        <dbReference type="ARBA" id="ARBA00022692"/>
    </source>
</evidence>
<dbReference type="FunFam" id="1.20.1560.10:FF:000010">
    <property type="entry name" value="Multidrug resistance-associated ABC transporter"/>
    <property type="match status" value="1"/>
</dbReference>
<dbReference type="Pfam" id="PF00664">
    <property type="entry name" value="ABC_membrane"/>
    <property type="match status" value="2"/>
</dbReference>
<dbReference type="Gene3D" id="3.40.50.300">
    <property type="entry name" value="P-loop containing nucleotide triphosphate hydrolases"/>
    <property type="match status" value="2"/>
</dbReference>
<dbReference type="InterPro" id="IPR027417">
    <property type="entry name" value="P-loop_NTPase"/>
</dbReference>
<dbReference type="InterPro" id="IPR011527">
    <property type="entry name" value="ABC1_TM_dom"/>
</dbReference>
<keyword evidence="4 11" id="KW-0812">Transmembrane</keyword>
<dbReference type="PANTHER" id="PTHR24223:SF456">
    <property type="entry name" value="MULTIDRUG RESISTANCE-ASSOCIATED PROTEIN LETHAL(2)03659"/>
    <property type="match status" value="1"/>
</dbReference>
<dbReference type="InterPro" id="IPR050173">
    <property type="entry name" value="ABC_transporter_C-like"/>
</dbReference>
<accession>A0A0C9XYW1</accession>
<evidence type="ECO:0000256" key="11">
    <source>
        <dbReference type="SAM" id="Phobius"/>
    </source>
</evidence>
<comment type="similarity">
    <text evidence="2">Belongs to the ABC transporter superfamily. ABCC family. Conjugate transporter (TC 3.A.1.208) subfamily.</text>
</comment>
<dbReference type="GO" id="GO:0016020">
    <property type="term" value="C:membrane"/>
    <property type="evidence" value="ECO:0007669"/>
    <property type="project" value="UniProtKB-SubCell"/>
</dbReference>
<dbReference type="GO" id="GO:0005524">
    <property type="term" value="F:ATP binding"/>
    <property type="evidence" value="ECO:0007669"/>
    <property type="project" value="UniProtKB-KW"/>
</dbReference>
<evidence type="ECO:0000256" key="8">
    <source>
        <dbReference type="ARBA" id="ARBA00023026"/>
    </source>
</evidence>
<sequence>MSSAIYESSKSNSRSTSDGEASNGQEKKWHFRLPTFSSKTPPPPKHSIDEALLIPEATASIFSKIVFQWINPLMTLGYARPLEAPDLWKLQPERSAAYIANEINVSFDRRLQEANEYNTCLADGKIGPGIKGLWWSLTGTREEKEKLWREKTGRKKASLLWAMNDSVMWWFWSAGALKVVGDTAQVTSPLVVKAIITFATESYIAHRTGSGKIPPIGKGVGLAFVLLVLQLIGSLCTHQFFYRSMSAGVLLRGGLITAIYSRSLKLTSRARSTLTNGKLVNHISTDVSRIDFCAGFFHMAWTAPIQMIICLILLILNLGPSALAGFAFFIVMMPIQTFVMKKLFALRRKSMVWTDKRAKLLQELLGGMKVTKFFAWEVPFLGRIFDYRRREMAYIRSLLLIRSGMNAVAMSMPVLASVIAFITYSATGHTLDPSVIFASLTLFNLLRLPLMFLPMSFSAIADAANATGRLSEVFEAELLEEGHIVDENLDVAIEVKGASFSWDSPPPEEQLSKKKQAAMTKAKALEVQEKKQSAIDDKKKTEVEHDTAEGEHVFKIRDVTLSIPRGKLVAFVGPVGSGKSSLLQGIIGEMRKTSGSITFGGSVSYCPQSAWIQNATVRENVCFGRPFEEERYWKAIHDSCLGPDLEILPNGDMTEVGEKGISLSGGQKQRLNICRAIYCNTDIQIFDDPLSALDAHVGKAVFQNVLQNSLSGKTRILVTHALHFLPQVDYIYVISEGHIAEFGTYSELMSHGKDFSRFVTEFGSKEEEEKKDVAVVDKDAKKKEEGMKKAVGGAGMMQAEERNTGAISWHVYKTYLSAGRAEVVLPLLLFSLILIQGATVMASYWLVYWQERKWPQPQGFYMGIYAGLGVSQAFFSFCMGAMFSLLTYFASQRLHKVAIERVMRAPMSFFETTPLGRIMNRFSKDIDTIDNLLGDSLRMFSATASSILGAIILISIVLPWFLIGVVVILGGYWYAAMFYRASARELKRLDAVLRSSLYSHFSESLSGLATIRAYGETDRFRLDNEKRVDIENRAYWLTVTNQRWLGIRLDFLGSLLTFIVAILTVGTRFTISPSQTGLVLSYILSVQQAFGWMVRQSAEVENNMNSVERIVHYATEIEQEAAHEIPDKKPPQSWPAKGEVELKDIVFNYRPDLPPVLKGISMSVKSGEKIGIVGRTGAGKSSIMTALFRIVELSSGSILLDGVDVSQIGLTDLRKSLAIIPQDPLLFSGTLRTNLDPFNLHDDATLWDALKRSYLVADTSKRNSVGQEEDSPSGVHTPVNRFTLDTVIEDEGGNLSIGQRSLVSLARALVKNSRVIILDEATASVDYETDRNIQDTIAYEFKDKTILCIAHRLRTIISYDRICVLDAGQIAEFDTPTRLYENTDGIFRGMCERSSITMEDIKMAMKATKEDT</sequence>
<feature type="transmembrane region" description="Helical" evidence="11">
    <location>
        <begin position="859"/>
        <end position="886"/>
    </location>
</feature>
<evidence type="ECO:0000256" key="9">
    <source>
        <dbReference type="ARBA" id="ARBA00023136"/>
    </source>
</evidence>
<dbReference type="Proteomes" id="UP000054477">
    <property type="component" value="Unassembled WGS sequence"/>
</dbReference>
<feature type="transmembrane region" description="Helical" evidence="11">
    <location>
        <begin position="434"/>
        <end position="453"/>
    </location>
</feature>
<keyword evidence="15" id="KW-1185">Reference proteome</keyword>
<dbReference type="SUPFAM" id="SSF90123">
    <property type="entry name" value="ABC transporter transmembrane region"/>
    <property type="match status" value="2"/>
</dbReference>
<keyword evidence="3" id="KW-0813">Transport</keyword>
<feature type="transmembrane region" description="Helical" evidence="11">
    <location>
        <begin position="823"/>
        <end position="847"/>
    </location>
</feature>
<feature type="domain" description="ABC transmembrane type-1" evidence="13">
    <location>
        <begin position="827"/>
        <end position="1102"/>
    </location>
</feature>
<feature type="domain" description="ABC transporter" evidence="12">
    <location>
        <begin position="1140"/>
        <end position="1392"/>
    </location>
</feature>
<dbReference type="FunFam" id="1.20.1560.10:FF:000061">
    <property type="entry name" value="ATP-binding cassette transporter YOR1"/>
    <property type="match status" value="1"/>
</dbReference>
<dbReference type="InterPro" id="IPR003593">
    <property type="entry name" value="AAA+_ATPase"/>
</dbReference>
<keyword evidence="8" id="KW-0843">Virulence</keyword>
<evidence type="ECO:0000256" key="10">
    <source>
        <dbReference type="SAM" id="MobiDB-lite"/>
    </source>
</evidence>
<dbReference type="SUPFAM" id="SSF52540">
    <property type="entry name" value="P-loop containing nucleoside triphosphate hydrolases"/>
    <property type="match status" value="2"/>
</dbReference>
<dbReference type="PROSITE" id="PS50893">
    <property type="entry name" value="ABC_TRANSPORTER_2"/>
    <property type="match status" value="2"/>
</dbReference>
<dbReference type="PROSITE" id="PS50929">
    <property type="entry name" value="ABC_TM1F"/>
    <property type="match status" value="2"/>
</dbReference>
<dbReference type="GO" id="GO:0016887">
    <property type="term" value="F:ATP hydrolysis activity"/>
    <property type="evidence" value="ECO:0007669"/>
    <property type="project" value="InterPro"/>
</dbReference>
<dbReference type="FunFam" id="3.40.50.300:FF:000565">
    <property type="entry name" value="ABC bile acid transporter"/>
    <property type="match status" value="1"/>
</dbReference>